<dbReference type="AlphaFoldDB" id="A0A5E4X368"/>
<gene>
    <name evidence="7" type="ORF">PAN31108_03620</name>
</gene>
<feature type="domain" description="GP-PDE" evidence="6">
    <location>
        <begin position="92"/>
        <end position="365"/>
    </location>
</feature>
<dbReference type="EMBL" id="CABPSB010000014">
    <property type="protein sequence ID" value="VVE30791.1"/>
    <property type="molecule type" value="Genomic_DNA"/>
</dbReference>
<evidence type="ECO:0000256" key="2">
    <source>
        <dbReference type="ARBA" id="ARBA00023163"/>
    </source>
</evidence>
<dbReference type="PANTHER" id="PTHR46211:SF10">
    <property type="entry name" value="EXPORTED PROTEIN"/>
    <property type="match status" value="1"/>
</dbReference>
<evidence type="ECO:0000259" key="5">
    <source>
        <dbReference type="PROSITE" id="PS51000"/>
    </source>
</evidence>
<dbReference type="Gene3D" id="3.20.20.190">
    <property type="entry name" value="Phosphatidylinositol (PI) phosphodiesterase"/>
    <property type="match status" value="1"/>
</dbReference>
<dbReference type="SUPFAM" id="SSF51695">
    <property type="entry name" value="PLC-like phosphodiesterases"/>
    <property type="match status" value="1"/>
</dbReference>
<dbReference type="PANTHER" id="PTHR46211">
    <property type="entry name" value="GLYCEROPHOSPHORYL DIESTER PHOSPHODIESTERASE"/>
    <property type="match status" value="1"/>
</dbReference>
<dbReference type="GO" id="GO:0008081">
    <property type="term" value="F:phosphoric diester hydrolase activity"/>
    <property type="evidence" value="ECO:0007669"/>
    <property type="project" value="InterPro"/>
</dbReference>
<dbReference type="Proteomes" id="UP000406256">
    <property type="component" value="Unassembled WGS sequence"/>
</dbReference>
<feature type="transmembrane region" description="Helical" evidence="4">
    <location>
        <begin position="65"/>
        <end position="84"/>
    </location>
</feature>
<evidence type="ECO:0000313" key="7">
    <source>
        <dbReference type="EMBL" id="VVE30791.1"/>
    </source>
</evidence>
<name>A0A5E4X368_9BURK</name>
<dbReference type="InterPro" id="IPR001034">
    <property type="entry name" value="DeoR_HTH"/>
</dbReference>
<sequence length="374" mass="40311">MGRSERQPRVDALAEPFRVATQTIRRDIDTRRNASVQRRGHGGARRLSPSAPPPMPHRPCTALPLTRLALTAAIVAACVFGAFAPTAVNAAPLIVAHRGGTGDTPENTVQAFTNALHNGAQALWMTVQVTRDGVPVMYRPADLSALTNGRGKLADIDYADVKTLNAGYAFSRKDASGQTVYPYRDHPLPIPTLREALAAVPANVPVLLDMKQTPAAPLVEAVIKVLDETNAWSRVRLYSTEAEATDRMRARRPQAQLFESRDATRNRLVAAALAGQCTAPPASGTWAGIELHRQVEVVERFTLGEGVSKVVANWWTPAAVQCFKSHPDVHLVAFGVETPQDFEAASQLGFDAVMTDSPARLRAALDKPGKDAAK</sequence>
<dbReference type="Pfam" id="PF03009">
    <property type="entry name" value="GDPD"/>
    <property type="match status" value="1"/>
</dbReference>
<feature type="domain" description="HTH deoR-type" evidence="5">
    <location>
        <begin position="1"/>
        <end position="46"/>
    </location>
</feature>
<keyword evidence="4" id="KW-1133">Transmembrane helix</keyword>
<feature type="region of interest" description="Disordered" evidence="3">
    <location>
        <begin position="25"/>
        <end position="56"/>
    </location>
</feature>
<dbReference type="GO" id="GO:0003700">
    <property type="term" value="F:DNA-binding transcription factor activity"/>
    <property type="evidence" value="ECO:0007669"/>
    <property type="project" value="InterPro"/>
</dbReference>
<keyword evidence="4" id="KW-0472">Membrane</keyword>
<dbReference type="InterPro" id="IPR030395">
    <property type="entry name" value="GP_PDE_dom"/>
</dbReference>
<dbReference type="PROSITE" id="PS51000">
    <property type="entry name" value="HTH_DEOR_2"/>
    <property type="match status" value="1"/>
</dbReference>
<dbReference type="PRINTS" id="PR00037">
    <property type="entry name" value="HTHLACR"/>
</dbReference>
<organism evidence="7 8">
    <name type="scientific">Pandoraea anhela</name>
    <dbReference type="NCBI Taxonomy" id="2508295"/>
    <lineage>
        <taxon>Bacteria</taxon>
        <taxon>Pseudomonadati</taxon>
        <taxon>Pseudomonadota</taxon>
        <taxon>Betaproteobacteria</taxon>
        <taxon>Burkholderiales</taxon>
        <taxon>Burkholderiaceae</taxon>
        <taxon>Pandoraea</taxon>
    </lineage>
</organism>
<protein>
    <submittedName>
        <fullName evidence="7">Glycerophosphodiester phosphodiesterase</fullName>
    </submittedName>
</protein>
<evidence type="ECO:0000256" key="4">
    <source>
        <dbReference type="SAM" id="Phobius"/>
    </source>
</evidence>
<dbReference type="InterPro" id="IPR017946">
    <property type="entry name" value="PLC-like_Pdiesterase_TIM-brl"/>
</dbReference>
<accession>A0A5E4X368</accession>
<evidence type="ECO:0000256" key="1">
    <source>
        <dbReference type="ARBA" id="ARBA00023015"/>
    </source>
</evidence>
<proteinExistence type="predicted"/>
<keyword evidence="4" id="KW-0812">Transmembrane</keyword>
<evidence type="ECO:0000259" key="6">
    <source>
        <dbReference type="PROSITE" id="PS51704"/>
    </source>
</evidence>
<dbReference type="PROSITE" id="PS51704">
    <property type="entry name" value="GP_PDE"/>
    <property type="match status" value="1"/>
</dbReference>
<dbReference type="RefSeq" id="WP_150670202.1">
    <property type="nucleotide sequence ID" value="NZ_CABPSB010000014.1"/>
</dbReference>
<reference evidence="7 8" key="1">
    <citation type="submission" date="2019-08" db="EMBL/GenBank/DDBJ databases">
        <authorList>
            <person name="Peeters C."/>
        </authorList>
    </citation>
    <scope>NUCLEOTIDE SEQUENCE [LARGE SCALE GENOMIC DNA]</scope>
    <source>
        <strain evidence="7 8">LMG 31108</strain>
    </source>
</reference>
<evidence type="ECO:0000256" key="3">
    <source>
        <dbReference type="SAM" id="MobiDB-lite"/>
    </source>
</evidence>
<keyword evidence="1" id="KW-0805">Transcription regulation</keyword>
<keyword evidence="2" id="KW-0804">Transcription</keyword>
<dbReference type="OrthoDB" id="9795622at2"/>
<evidence type="ECO:0000313" key="8">
    <source>
        <dbReference type="Proteomes" id="UP000406256"/>
    </source>
</evidence>
<dbReference type="GO" id="GO:0006629">
    <property type="term" value="P:lipid metabolic process"/>
    <property type="evidence" value="ECO:0007669"/>
    <property type="project" value="InterPro"/>
</dbReference>
<dbReference type="Pfam" id="PF08220">
    <property type="entry name" value="HTH_DeoR"/>
    <property type="match status" value="1"/>
</dbReference>
<keyword evidence="8" id="KW-1185">Reference proteome</keyword>